<evidence type="ECO:0000256" key="6">
    <source>
        <dbReference type="ARBA" id="ARBA00022801"/>
    </source>
</evidence>
<dbReference type="GO" id="GO:0051603">
    <property type="term" value="P:proteolysis involved in protein catabolic process"/>
    <property type="evidence" value="ECO:0007669"/>
    <property type="project" value="InterPro"/>
</dbReference>
<evidence type="ECO:0000256" key="3">
    <source>
        <dbReference type="ARBA" id="ARBA00022490"/>
    </source>
</evidence>
<dbReference type="RefSeq" id="WP_006883717.1">
    <property type="nucleotide sequence ID" value="NZ_AOIU01000024.1"/>
</dbReference>
<evidence type="ECO:0000256" key="4">
    <source>
        <dbReference type="ARBA" id="ARBA00022670"/>
    </source>
</evidence>
<dbReference type="OrthoDB" id="6330at2157"/>
<keyword evidence="3" id="KW-0963">Cytoplasm</keyword>
<feature type="region of interest" description="Disordered" evidence="9">
    <location>
        <begin position="217"/>
        <end position="240"/>
    </location>
</feature>
<evidence type="ECO:0000256" key="8">
    <source>
        <dbReference type="PIRSR" id="PIRSR600243-1"/>
    </source>
</evidence>
<dbReference type="Gene3D" id="3.60.20.10">
    <property type="entry name" value="Glutamine Phosphoribosylpyrophosphate, subunit 1, domain 1"/>
    <property type="match status" value="1"/>
</dbReference>
<accession>M0CUM0</accession>
<dbReference type="Pfam" id="PF00227">
    <property type="entry name" value="Proteasome"/>
    <property type="match status" value="1"/>
</dbReference>
<evidence type="ECO:0000256" key="7">
    <source>
        <dbReference type="ARBA" id="ARBA00022942"/>
    </source>
</evidence>
<dbReference type="EMBL" id="AOIU01000024">
    <property type="protein sequence ID" value="ELZ25569.1"/>
    <property type="molecule type" value="Genomic_DNA"/>
</dbReference>
<dbReference type="eggNOG" id="arCOG00970">
    <property type="taxonomic scope" value="Archaea"/>
</dbReference>
<evidence type="ECO:0000256" key="1">
    <source>
        <dbReference type="ARBA" id="ARBA00001198"/>
    </source>
</evidence>
<evidence type="ECO:0000313" key="10">
    <source>
        <dbReference type="EMBL" id="ELZ25569.1"/>
    </source>
</evidence>
<dbReference type="EC" id="3.4.25.1" evidence="2"/>
<protein>
    <recommendedName>
        <fullName evidence="2">proteasome endopeptidase complex</fullName>
        <ecNumber evidence="2">3.4.25.1</ecNumber>
    </recommendedName>
</protein>
<dbReference type="InterPro" id="IPR000243">
    <property type="entry name" value="Pept_T1A_subB"/>
</dbReference>
<dbReference type="GO" id="GO:0005737">
    <property type="term" value="C:cytoplasm"/>
    <property type="evidence" value="ECO:0007669"/>
    <property type="project" value="TreeGrafter"/>
</dbReference>
<dbReference type="STRING" id="797114.C475_10213"/>
<feature type="active site" description="Nucleophile" evidence="8">
    <location>
        <position position="39"/>
    </location>
</feature>
<gene>
    <name evidence="10" type="ORF">C475_10213</name>
</gene>
<dbReference type="GO" id="GO:0004298">
    <property type="term" value="F:threonine-type endopeptidase activity"/>
    <property type="evidence" value="ECO:0007669"/>
    <property type="project" value="UniProtKB-KW"/>
</dbReference>
<dbReference type="InterPro" id="IPR029055">
    <property type="entry name" value="Ntn_hydrolases_N"/>
</dbReference>
<dbReference type="PANTHER" id="PTHR32194">
    <property type="entry name" value="METALLOPROTEASE TLDD"/>
    <property type="match status" value="1"/>
</dbReference>
<dbReference type="PRINTS" id="PR00141">
    <property type="entry name" value="PROTEASOME"/>
</dbReference>
<keyword evidence="5" id="KW-0888">Threonine protease</keyword>
<dbReference type="InterPro" id="IPR023333">
    <property type="entry name" value="Proteasome_suB-type"/>
</dbReference>
<sequence>MTLPDFGPADDDRLHELSHDALSKVAQTDDDAPTFDTGTTIVAIATDGGVVMAADQRASLGGRFTTNKNAEKISQVHPTAALAISGSVGPAQNLIRSIRAETSLYESRREGPMSMRALSQTAGHLVAGLPVAPILGGVDAEGGHVYELDGGGSVMATDYAAGGSGMQVAYGVLERRFDPGATLDEATEAAVAAVEAASERDTASGNGVTVATITDEGVEIEGIGDGRDAPGCDSAGEEVA</sequence>
<comment type="caution">
    <text evidence="10">The sequence shown here is derived from an EMBL/GenBank/DDBJ whole genome shotgun (WGS) entry which is preliminary data.</text>
</comment>
<name>M0CUM0_9EURY</name>
<evidence type="ECO:0000256" key="9">
    <source>
        <dbReference type="SAM" id="MobiDB-lite"/>
    </source>
</evidence>
<keyword evidence="7 10" id="KW-0647">Proteasome</keyword>
<dbReference type="SUPFAM" id="SSF56235">
    <property type="entry name" value="N-terminal nucleophile aminohydrolases (Ntn hydrolases)"/>
    <property type="match status" value="1"/>
</dbReference>
<dbReference type="AlphaFoldDB" id="M0CUM0"/>
<comment type="catalytic activity">
    <reaction evidence="1">
        <text>Cleavage of peptide bonds with very broad specificity.</text>
        <dbReference type="EC" id="3.4.25.1"/>
    </reaction>
</comment>
<dbReference type="InterPro" id="IPR001353">
    <property type="entry name" value="Proteasome_sua/b"/>
</dbReference>
<dbReference type="PANTHER" id="PTHR32194:SF0">
    <property type="entry name" value="ATP-DEPENDENT PROTEASE SUBUNIT HSLV"/>
    <property type="match status" value="1"/>
</dbReference>
<dbReference type="Proteomes" id="UP000011626">
    <property type="component" value="Unassembled WGS sequence"/>
</dbReference>
<keyword evidence="11" id="KW-1185">Reference proteome</keyword>
<evidence type="ECO:0000256" key="5">
    <source>
        <dbReference type="ARBA" id="ARBA00022698"/>
    </source>
</evidence>
<dbReference type="GO" id="GO:0019774">
    <property type="term" value="C:proteasome core complex, beta-subunit complex"/>
    <property type="evidence" value="ECO:0007669"/>
    <property type="project" value="UniProtKB-ARBA"/>
</dbReference>
<evidence type="ECO:0000256" key="2">
    <source>
        <dbReference type="ARBA" id="ARBA00012039"/>
    </source>
</evidence>
<proteinExistence type="predicted"/>
<reference evidence="10 11" key="1">
    <citation type="journal article" date="2014" name="PLoS Genet.">
        <title>Phylogenetically driven sequencing of extremely halophilic archaea reveals strategies for static and dynamic osmo-response.</title>
        <authorList>
            <person name="Becker E.A."/>
            <person name="Seitzer P.M."/>
            <person name="Tritt A."/>
            <person name="Larsen D."/>
            <person name="Krusor M."/>
            <person name="Yao A.I."/>
            <person name="Wu D."/>
            <person name="Madern D."/>
            <person name="Eisen J.A."/>
            <person name="Darling A.E."/>
            <person name="Facciotti M.T."/>
        </authorList>
    </citation>
    <scope>NUCLEOTIDE SEQUENCE [LARGE SCALE GENOMIC DNA]</scope>
    <source>
        <strain evidence="10 11">2-9-1</strain>
    </source>
</reference>
<keyword evidence="4" id="KW-0645">Protease</keyword>
<dbReference type="PROSITE" id="PS51476">
    <property type="entry name" value="PROTEASOME_BETA_2"/>
    <property type="match status" value="1"/>
</dbReference>
<organism evidence="10 11">
    <name type="scientific">Halosimplex carlsbadense 2-9-1</name>
    <dbReference type="NCBI Taxonomy" id="797114"/>
    <lineage>
        <taxon>Archaea</taxon>
        <taxon>Methanobacteriati</taxon>
        <taxon>Methanobacteriota</taxon>
        <taxon>Stenosarchaea group</taxon>
        <taxon>Halobacteria</taxon>
        <taxon>Halobacteriales</taxon>
        <taxon>Haloarculaceae</taxon>
        <taxon>Halosimplex</taxon>
    </lineage>
</organism>
<evidence type="ECO:0000313" key="11">
    <source>
        <dbReference type="Proteomes" id="UP000011626"/>
    </source>
</evidence>
<keyword evidence="6" id="KW-0378">Hydrolase</keyword>